<accession>A0A4R3I8H7</accession>
<feature type="transmembrane region" description="Helical" evidence="7">
    <location>
        <begin position="150"/>
        <end position="171"/>
    </location>
</feature>
<evidence type="ECO:0000256" key="1">
    <source>
        <dbReference type="ARBA" id="ARBA00004651"/>
    </source>
</evidence>
<dbReference type="GO" id="GO:0017038">
    <property type="term" value="P:protein import"/>
    <property type="evidence" value="ECO:0007669"/>
    <property type="project" value="TreeGrafter"/>
</dbReference>
<gene>
    <name evidence="9" type="ORF">BCF53_103233</name>
</gene>
<dbReference type="PANTHER" id="PTHR30625:SF11">
    <property type="entry name" value="MOTA_TOLQ_EXBB PROTON CHANNEL DOMAIN-CONTAINING PROTEIN"/>
    <property type="match status" value="1"/>
</dbReference>
<evidence type="ECO:0000256" key="6">
    <source>
        <dbReference type="RuleBase" id="RU004057"/>
    </source>
</evidence>
<evidence type="ECO:0000259" key="8">
    <source>
        <dbReference type="Pfam" id="PF01618"/>
    </source>
</evidence>
<proteinExistence type="inferred from homology"/>
<evidence type="ECO:0000256" key="4">
    <source>
        <dbReference type="ARBA" id="ARBA00022989"/>
    </source>
</evidence>
<evidence type="ECO:0000256" key="3">
    <source>
        <dbReference type="ARBA" id="ARBA00022692"/>
    </source>
</evidence>
<name>A0A4R3I8H7_9GAMM</name>
<evidence type="ECO:0000313" key="9">
    <source>
        <dbReference type="EMBL" id="TCS42572.1"/>
    </source>
</evidence>
<dbReference type="RefSeq" id="WP_132700485.1">
    <property type="nucleotide sequence ID" value="NZ_SLZR01000003.1"/>
</dbReference>
<evidence type="ECO:0000256" key="5">
    <source>
        <dbReference type="ARBA" id="ARBA00023136"/>
    </source>
</evidence>
<evidence type="ECO:0000313" key="10">
    <source>
        <dbReference type="Proteomes" id="UP000295793"/>
    </source>
</evidence>
<evidence type="ECO:0000256" key="7">
    <source>
        <dbReference type="SAM" id="Phobius"/>
    </source>
</evidence>
<dbReference type="OrthoDB" id="4045at2"/>
<keyword evidence="6" id="KW-0653">Protein transport</keyword>
<organism evidence="9 10">
    <name type="scientific">Reinekea marinisedimentorum</name>
    <dbReference type="NCBI Taxonomy" id="230495"/>
    <lineage>
        <taxon>Bacteria</taxon>
        <taxon>Pseudomonadati</taxon>
        <taxon>Pseudomonadota</taxon>
        <taxon>Gammaproteobacteria</taxon>
        <taxon>Oceanospirillales</taxon>
        <taxon>Saccharospirillaceae</taxon>
        <taxon>Reinekea</taxon>
    </lineage>
</organism>
<comment type="similarity">
    <text evidence="6">Belongs to the exbB/tolQ family.</text>
</comment>
<evidence type="ECO:0000256" key="2">
    <source>
        <dbReference type="ARBA" id="ARBA00022475"/>
    </source>
</evidence>
<dbReference type="GO" id="GO:0005886">
    <property type="term" value="C:plasma membrane"/>
    <property type="evidence" value="ECO:0007669"/>
    <property type="project" value="UniProtKB-SubCell"/>
</dbReference>
<keyword evidence="5 7" id="KW-0472">Membrane</keyword>
<keyword evidence="4 7" id="KW-1133">Transmembrane helix</keyword>
<protein>
    <submittedName>
        <fullName evidence="9">Biopolymer transport protein ExbB</fullName>
    </submittedName>
</protein>
<comment type="caution">
    <text evidence="9">The sequence shown here is derived from an EMBL/GenBank/DDBJ whole genome shotgun (WGS) entry which is preliminary data.</text>
</comment>
<keyword evidence="2" id="KW-1003">Cell membrane</keyword>
<dbReference type="Pfam" id="PF01618">
    <property type="entry name" value="MotA_ExbB"/>
    <property type="match status" value="1"/>
</dbReference>
<feature type="domain" description="MotA/TolQ/ExbB proton channel" evidence="8">
    <location>
        <begin position="69"/>
        <end position="187"/>
    </location>
</feature>
<dbReference type="InterPro" id="IPR050790">
    <property type="entry name" value="ExbB/TolQ_transport"/>
</dbReference>
<comment type="subcellular location">
    <subcellularLocation>
        <location evidence="1">Cell membrane</location>
        <topology evidence="1">Multi-pass membrane protein</topology>
    </subcellularLocation>
    <subcellularLocation>
        <location evidence="6">Membrane</location>
        <topology evidence="6">Multi-pass membrane protein</topology>
    </subcellularLocation>
</comment>
<feature type="transmembrane region" description="Helical" evidence="7">
    <location>
        <begin position="106"/>
        <end position="130"/>
    </location>
</feature>
<reference evidence="9 10" key="1">
    <citation type="submission" date="2019-03" db="EMBL/GenBank/DDBJ databases">
        <title>Genomic Encyclopedia of Archaeal and Bacterial Type Strains, Phase II (KMG-II): from individual species to whole genera.</title>
        <authorList>
            <person name="Goeker M."/>
        </authorList>
    </citation>
    <scope>NUCLEOTIDE SEQUENCE [LARGE SCALE GENOMIC DNA]</scope>
    <source>
        <strain evidence="9 10">DSM 15388</strain>
    </source>
</reference>
<sequence>MFEIIKSGGLLMLPIILCSVIALAIIVERYWTLRVSKVRPKDQLPQVWMWIKNHELDSDKIKELRQSSLFGYVLAAGLQSSRHGREAMKDSIQEAGDHAAHEMEKFLSTLGTIAAISPLLGLLGTVLGMVDVFTDIMIQGTGNTGILAGGISKALITTAAGLTVAIPAVIFHRALVRRVDELTVLMEQDSAKLVEAIHSEGAAKKK</sequence>
<dbReference type="PANTHER" id="PTHR30625">
    <property type="entry name" value="PROTEIN TOLQ"/>
    <property type="match status" value="1"/>
</dbReference>
<keyword evidence="10" id="KW-1185">Reference proteome</keyword>
<keyword evidence="6" id="KW-0813">Transport</keyword>
<dbReference type="InterPro" id="IPR002898">
    <property type="entry name" value="MotA_ExbB_proton_chnl"/>
</dbReference>
<keyword evidence="3 7" id="KW-0812">Transmembrane</keyword>
<dbReference type="AlphaFoldDB" id="A0A4R3I8H7"/>
<dbReference type="EMBL" id="SLZR01000003">
    <property type="protein sequence ID" value="TCS42572.1"/>
    <property type="molecule type" value="Genomic_DNA"/>
</dbReference>
<feature type="transmembrane region" description="Helical" evidence="7">
    <location>
        <begin position="12"/>
        <end position="31"/>
    </location>
</feature>
<dbReference type="Proteomes" id="UP000295793">
    <property type="component" value="Unassembled WGS sequence"/>
</dbReference>